<dbReference type="AlphaFoldDB" id="A0AA47FGB6"/>
<evidence type="ECO:0000313" key="1">
    <source>
        <dbReference type="EMBL" id="WAL42014.1"/>
    </source>
</evidence>
<protein>
    <recommendedName>
        <fullName evidence="3">Lasso RiPP family leader peptide-containing protein</fullName>
    </recommendedName>
</protein>
<evidence type="ECO:0000313" key="2">
    <source>
        <dbReference type="Proteomes" id="UP001163127"/>
    </source>
</evidence>
<dbReference type="Proteomes" id="UP001163127">
    <property type="component" value="Chromosome"/>
</dbReference>
<reference evidence="1" key="1">
    <citation type="submission" date="2022-11" db="EMBL/GenBank/DDBJ databases">
        <title>Dental biofilm bacteria. Genome sequencing and assembly.</title>
        <authorList>
            <person name="Robertsson C."/>
        </authorList>
    </citation>
    <scope>NUCLEOTIDE SEQUENCE</scope>
    <source>
        <strain evidence="1">CW</strain>
    </source>
</reference>
<evidence type="ECO:0008006" key="3">
    <source>
        <dbReference type="Google" id="ProtNLM"/>
    </source>
</evidence>
<gene>
    <name evidence="1" type="ORF">OFA60_07975</name>
</gene>
<dbReference type="GeneID" id="77385844"/>
<proteinExistence type="predicted"/>
<name>A0AA47FGB6_ACTNA</name>
<dbReference type="RefSeq" id="WP_003780059.1">
    <property type="nucleotide sequence ID" value="NZ_CAURHQ010000038.1"/>
</dbReference>
<organism evidence="1 2">
    <name type="scientific">Actinomyces naeslundii</name>
    <dbReference type="NCBI Taxonomy" id="1655"/>
    <lineage>
        <taxon>Bacteria</taxon>
        <taxon>Bacillati</taxon>
        <taxon>Actinomycetota</taxon>
        <taxon>Actinomycetes</taxon>
        <taxon>Actinomycetales</taxon>
        <taxon>Actinomycetaceae</taxon>
        <taxon>Actinomyces</taxon>
    </lineage>
</organism>
<dbReference type="EMBL" id="CP113787">
    <property type="protein sequence ID" value="WAL42014.1"/>
    <property type="molecule type" value="Genomic_DNA"/>
</dbReference>
<sequence>MDSKTYESPFIVGLGTFTEVTGFGIGGQAEGWNPIADRKN</sequence>
<accession>A0AA47FGB6</accession>